<evidence type="ECO:0000256" key="4">
    <source>
        <dbReference type="PIRSR" id="PIRSR600898-1"/>
    </source>
</evidence>
<keyword evidence="6" id="KW-1185">Reference proteome</keyword>
<name>A0A316YCF7_9BASI</name>
<evidence type="ECO:0000256" key="1">
    <source>
        <dbReference type="ARBA" id="ARBA00007119"/>
    </source>
</evidence>
<keyword evidence="2 4" id="KW-0479">Metal-binding</keyword>
<dbReference type="GO" id="GO:0016702">
    <property type="term" value="F:oxidoreductase activity, acting on single donors with incorporation of molecular oxygen, incorporation of two atoms of oxygen"/>
    <property type="evidence" value="ECO:0007669"/>
    <property type="project" value="UniProtKB-ARBA"/>
</dbReference>
<feature type="binding site" description="proximal binding residue" evidence="4">
    <location>
        <position position="401"/>
    </location>
    <ligand>
        <name>heme b</name>
        <dbReference type="ChEBI" id="CHEBI:60344"/>
    </ligand>
    <ligandPart>
        <name>Fe</name>
        <dbReference type="ChEBI" id="CHEBI:18248"/>
    </ligandPart>
</feature>
<protein>
    <submittedName>
        <fullName evidence="5">Uncharacterized protein</fullName>
    </submittedName>
</protein>
<dbReference type="InterPro" id="IPR000898">
    <property type="entry name" value="Indolamine_dOase"/>
</dbReference>
<proteinExistence type="inferred from homology"/>
<evidence type="ECO:0000256" key="2">
    <source>
        <dbReference type="ARBA" id="ARBA00022723"/>
    </source>
</evidence>
<comment type="similarity">
    <text evidence="1">Belongs to the indoleamine 2,3-dioxygenase family.</text>
</comment>
<evidence type="ECO:0000256" key="3">
    <source>
        <dbReference type="ARBA" id="ARBA00023004"/>
    </source>
</evidence>
<dbReference type="Proteomes" id="UP000245768">
    <property type="component" value="Unassembled WGS sequence"/>
</dbReference>
<gene>
    <name evidence="5" type="ORF">FA10DRAFT_269995</name>
</gene>
<evidence type="ECO:0000313" key="5">
    <source>
        <dbReference type="EMBL" id="PWN86919.1"/>
    </source>
</evidence>
<dbReference type="GO" id="GO:0046872">
    <property type="term" value="F:metal ion binding"/>
    <property type="evidence" value="ECO:0007669"/>
    <property type="project" value="UniProtKB-KW"/>
</dbReference>
<organism evidence="5 6">
    <name type="scientific">Acaromyces ingoldii</name>
    <dbReference type="NCBI Taxonomy" id="215250"/>
    <lineage>
        <taxon>Eukaryota</taxon>
        <taxon>Fungi</taxon>
        <taxon>Dikarya</taxon>
        <taxon>Basidiomycota</taxon>
        <taxon>Ustilaginomycotina</taxon>
        <taxon>Exobasidiomycetes</taxon>
        <taxon>Exobasidiales</taxon>
        <taxon>Cryptobasidiaceae</taxon>
        <taxon>Acaromyces</taxon>
    </lineage>
</organism>
<dbReference type="InParanoid" id="A0A316YCF7"/>
<reference evidence="5 6" key="1">
    <citation type="journal article" date="2018" name="Mol. Biol. Evol.">
        <title>Broad Genomic Sampling Reveals a Smut Pathogenic Ancestry of the Fungal Clade Ustilaginomycotina.</title>
        <authorList>
            <person name="Kijpornyongpan T."/>
            <person name="Mondo S.J."/>
            <person name="Barry K."/>
            <person name="Sandor L."/>
            <person name="Lee J."/>
            <person name="Lipzen A."/>
            <person name="Pangilinan J."/>
            <person name="LaButti K."/>
            <person name="Hainaut M."/>
            <person name="Henrissat B."/>
            <person name="Grigoriev I.V."/>
            <person name="Spatafora J.W."/>
            <person name="Aime M.C."/>
        </authorList>
    </citation>
    <scope>NUCLEOTIDE SEQUENCE [LARGE SCALE GENOMIC DNA]</scope>
    <source>
        <strain evidence="5 6">MCA 4198</strain>
    </source>
</reference>
<dbReference type="Gene3D" id="1.20.58.480">
    <property type="match status" value="1"/>
</dbReference>
<dbReference type="EMBL" id="KZ819642">
    <property type="protein sequence ID" value="PWN86919.1"/>
    <property type="molecule type" value="Genomic_DNA"/>
</dbReference>
<accession>A0A316YCF7</accession>
<dbReference type="InterPro" id="IPR037217">
    <property type="entry name" value="Trp/Indoleamine_2_3_dOase-like"/>
</dbReference>
<dbReference type="SUPFAM" id="SSF140959">
    <property type="entry name" value="Indolic compounds 2,3-dioxygenase-like"/>
    <property type="match status" value="1"/>
</dbReference>
<dbReference type="PANTHER" id="PTHR28657">
    <property type="entry name" value="INDOLEAMINE 2,3-DIOXYGENASE"/>
    <property type="match status" value="1"/>
</dbReference>
<dbReference type="GO" id="GO:0020037">
    <property type="term" value="F:heme binding"/>
    <property type="evidence" value="ECO:0007669"/>
    <property type="project" value="InterPro"/>
</dbReference>
<dbReference type="Pfam" id="PF01231">
    <property type="entry name" value="IDO"/>
    <property type="match status" value="1"/>
</dbReference>
<dbReference type="STRING" id="215250.A0A316YCF7"/>
<dbReference type="GO" id="GO:0019441">
    <property type="term" value="P:L-tryptophan catabolic process to kynurenine"/>
    <property type="evidence" value="ECO:0007669"/>
    <property type="project" value="InterPro"/>
</dbReference>
<dbReference type="GeneID" id="37044875"/>
<keyword evidence="4" id="KW-0349">Heme</keyword>
<evidence type="ECO:0000313" key="6">
    <source>
        <dbReference type="Proteomes" id="UP000245768"/>
    </source>
</evidence>
<keyword evidence="3 4" id="KW-0408">Iron</keyword>
<dbReference type="PANTHER" id="PTHR28657:SF3">
    <property type="entry name" value="INDOLEAMINE 2,3-DIOXYGENASE"/>
    <property type="match status" value="1"/>
</dbReference>
<dbReference type="RefSeq" id="XP_025374117.1">
    <property type="nucleotide sequence ID" value="XM_025522959.1"/>
</dbReference>
<dbReference type="OrthoDB" id="10262710at2759"/>
<dbReference type="AlphaFoldDB" id="A0A316YCF7"/>
<sequence>MTIADSFFVPLEDTEHFDKDDATCPQFLVSKSRGFLPRQDPLAELPADFATLDSLLKRMTVLQPQDRNGDRSMGLLGTGDFGSAVLKELQPEGREVQAVRAAIAKGDSRLISALFRDYCFATSAYLLEPVDVAYRKTGRYAPGRNRLPAQLAVPLKLLADELGHFPFMEYASSYALMNYRVKDDDYKGFAGRYSFENLELIRAFQDADGSEKGFILVHVEMVSFSGQLVSATEAAMLAASQDDMPAFESHMRRMLETYRKIQVSMESMWKRSKPQDYLKLRSFIFGTGPKDTNPMFPEGVVYEGVDTKPMHFRGESGANDQLVPLGDNFLEITKHHPDNDLTKILREFREYRPATHRSYTASLEIRASEIGIRSLAMKTSPLSKALYILLVDQIREFRARHWRFAQAYIIKATKFPLATGGSEMARYLPNNLKTVLRVLDESISEWSQLDFDSLQSLGADETLLAEMVERVIRATDYQRQELAQEVSLLQEERRNDPDSGMLDAKAVRQLVV</sequence>